<accession>A0A1M7ZBP0</accession>
<evidence type="ECO:0000313" key="3">
    <source>
        <dbReference type="EMBL" id="SHO62304.1"/>
    </source>
</evidence>
<keyword evidence="1" id="KW-0378">Hydrolase</keyword>
<dbReference type="EMBL" id="FRXN01000002">
    <property type="protein sequence ID" value="SHO62304.1"/>
    <property type="molecule type" value="Genomic_DNA"/>
</dbReference>
<dbReference type="InterPro" id="IPR049492">
    <property type="entry name" value="BD-FAE-like_dom"/>
</dbReference>
<dbReference type="PANTHER" id="PTHR48081:SF13">
    <property type="entry name" value="ALPHA_BETA HYDROLASE"/>
    <property type="match status" value="1"/>
</dbReference>
<evidence type="ECO:0000313" key="4">
    <source>
        <dbReference type="Proteomes" id="UP000184609"/>
    </source>
</evidence>
<feature type="domain" description="BD-FAE-like" evidence="2">
    <location>
        <begin position="47"/>
        <end position="244"/>
    </location>
</feature>
<evidence type="ECO:0000259" key="2">
    <source>
        <dbReference type="Pfam" id="PF20434"/>
    </source>
</evidence>
<dbReference type="InterPro" id="IPR050300">
    <property type="entry name" value="GDXG_lipolytic_enzyme"/>
</dbReference>
<dbReference type="PANTHER" id="PTHR48081">
    <property type="entry name" value="AB HYDROLASE SUPERFAMILY PROTEIN C4A8.06C"/>
    <property type="match status" value="1"/>
</dbReference>
<dbReference type="RefSeq" id="WP_073571685.1">
    <property type="nucleotide sequence ID" value="NZ_FRXN01000002.1"/>
</dbReference>
<gene>
    <name evidence="3" type="ORF">SAMN04488108_2076</name>
</gene>
<dbReference type="Gene3D" id="3.40.50.1820">
    <property type="entry name" value="alpha/beta hydrolase"/>
    <property type="match status" value="1"/>
</dbReference>
<dbReference type="PROSITE" id="PS51257">
    <property type="entry name" value="PROKAR_LIPOPROTEIN"/>
    <property type="match status" value="1"/>
</dbReference>
<organism evidence="3 4">
    <name type="scientific">Algoriphagus zhangzhouensis</name>
    <dbReference type="NCBI Taxonomy" id="1073327"/>
    <lineage>
        <taxon>Bacteria</taxon>
        <taxon>Pseudomonadati</taxon>
        <taxon>Bacteroidota</taxon>
        <taxon>Cytophagia</taxon>
        <taxon>Cytophagales</taxon>
        <taxon>Cyclobacteriaceae</taxon>
        <taxon>Algoriphagus</taxon>
    </lineage>
</organism>
<dbReference type="AlphaFoldDB" id="A0A1M7ZBP0"/>
<reference evidence="4" key="1">
    <citation type="submission" date="2016-12" db="EMBL/GenBank/DDBJ databases">
        <authorList>
            <person name="Varghese N."/>
            <person name="Submissions S."/>
        </authorList>
    </citation>
    <scope>NUCLEOTIDE SEQUENCE [LARGE SCALE GENOMIC DNA]</scope>
    <source>
        <strain evidence="4">DSM 25035</strain>
    </source>
</reference>
<dbReference type="Proteomes" id="UP000184609">
    <property type="component" value="Unassembled WGS sequence"/>
</dbReference>
<keyword evidence="4" id="KW-1185">Reference proteome</keyword>
<evidence type="ECO:0000256" key="1">
    <source>
        <dbReference type="ARBA" id="ARBA00022801"/>
    </source>
</evidence>
<dbReference type="GO" id="GO:0016787">
    <property type="term" value="F:hydrolase activity"/>
    <property type="evidence" value="ECO:0007669"/>
    <property type="project" value="UniProtKB-KW"/>
</dbReference>
<protein>
    <submittedName>
        <fullName evidence="3">Acetyl esterase/lipase</fullName>
    </submittedName>
</protein>
<dbReference type="SUPFAM" id="SSF53474">
    <property type="entry name" value="alpha/beta-Hydrolases"/>
    <property type="match status" value="1"/>
</dbReference>
<dbReference type="STRING" id="1073327.SAMN04488108_2076"/>
<dbReference type="Pfam" id="PF20434">
    <property type="entry name" value="BD-FAE"/>
    <property type="match status" value="1"/>
</dbReference>
<name>A0A1M7ZBP0_9BACT</name>
<dbReference type="InterPro" id="IPR029058">
    <property type="entry name" value="AB_hydrolase_fold"/>
</dbReference>
<sequence length="283" mass="30933">MIKRLLPLYLLIFIFGCDPKDDPQPDTPVAALELTNLAYGSGSQQQIDVFLPEGRNLANTPLILYIHGGGWIQGSKEEFLPFKSSMNTLLSGFAFASINYSLFNVSTFENPFPTQENDVIEAIEYIESMKAEWDIEGGLILVGASAGGHLALLHAYKHQAIGNIQSVVALFPPTELSELYDSDETAAFLLSGLLEGTPETNPTLYNESSPVNYISPSSVPSIFFHGDQDLVVPISQSELLAKTLQENGVIYEFQKIPGQGHGFTPEVYPSVLTAASQFILENQ</sequence>
<proteinExistence type="predicted"/>
<dbReference type="OrthoDB" id="9777975at2"/>